<sequence length="223" mass="24129">MLPLWIKIAVIVGWLAAVGSLAELLRRTKRVDQEIPRKVVHIGTGNVILWAWWLQTPTWLGIGAAVLAAIAALLSYRFPLLPGIDSVGRHSLGTFFYAVSVGGLTAWFWPSWQPQYAALGILIMTWGDGLAALVGQNYGRHPYQLGTIRKSWEGSLAMALVSWGLCIGILGLSQGWSGPLWGLSLLVAIAATGLEAFSTLGVDNLTVPLGSAALAYWLQQWLL</sequence>
<dbReference type="GO" id="GO:0010276">
    <property type="term" value="F:phytol kinase activity"/>
    <property type="evidence" value="ECO:0007669"/>
    <property type="project" value="UniProtKB-EC"/>
</dbReference>
<keyword evidence="1" id="KW-1133">Transmembrane helix</keyword>
<keyword evidence="2" id="KW-0418">Kinase</keyword>
<feature type="transmembrane region" description="Helical" evidence="1">
    <location>
        <begin position="156"/>
        <end position="174"/>
    </location>
</feature>
<evidence type="ECO:0000313" key="3">
    <source>
        <dbReference type="Proteomes" id="UP000191901"/>
    </source>
</evidence>
<keyword evidence="1" id="KW-0472">Membrane</keyword>
<dbReference type="Proteomes" id="UP000191901">
    <property type="component" value="Chromosome"/>
</dbReference>
<protein>
    <submittedName>
        <fullName evidence="2">Phytol kinase</fullName>
        <ecNumber evidence="2">2.7.1.182</ecNumber>
    </submittedName>
</protein>
<dbReference type="PANTHER" id="PTHR31303">
    <property type="entry name" value="CTP-DEPENDENT DIACYLGLYCEROL KINASE 1"/>
    <property type="match status" value="1"/>
</dbReference>
<feature type="transmembrane region" description="Helical" evidence="1">
    <location>
        <begin position="116"/>
        <end position="135"/>
    </location>
</feature>
<dbReference type="RefSeq" id="WP_080808141.1">
    <property type="nucleotide sequence ID" value="NZ_CP021983.2"/>
</dbReference>
<proteinExistence type="predicted"/>
<keyword evidence="2" id="KW-0808">Transferase</keyword>
<feature type="transmembrane region" description="Helical" evidence="1">
    <location>
        <begin position="180"/>
        <end position="202"/>
    </location>
</feature>
<dbReference type="GO" id="GO:0004143">
    <property type="term" value="F:ATP-dependent diacylglycerol kinase activity"/>
    <property type="evidence" value="ECO:0007669"/>
    <property type="project" value="InterPro"/>
</dbReference>
<keyword evidence="3" id="KW-1185">Reference proteome</keyword>
<dbReference type="EMBL" id="CP021983">
    <property type="protein sequence ID" value="ASC70649.1"/>
    <property type="molecule type" value="Genomic_DNA"/>
</dbReference>
<feature type="transmembrane region" description="Helical" evidence="1">
    <location>
        <begin position="59"/>
        <end position="80"/>
    </location>
</feature>
<dbReference type="InterPro" id="IPR037997">
    <property type="entry name" value="Dgk1-like"/>
</dbReference>
<accession>A0A1Z3HK07</accession>
<dbReference type="OrthoDB" id="8149352at2"/>
<feature type="transmembrane region" description="Helical" evidence="1">
    <location>
        <begin position="37"/>
        <end position="53"/>
    </location>
</feature>
<evidence type="ECO:0000256" key="1">
    <source>
        <dbReference type="SAM" id="Phobius"/>
    </source>
</evidence>
<reference evidence="2 3" key="1">
    <citation type="journal article" date="2016" name="Biochim. Biophys. Acta">
        <title>Characterization of red-shifted phycobilisomes isolated from the chlorophyll f-containing cyanobacterium Halomicronema hongdechloris.</title>
        <authorList>
            <person name="Li Y."/>
            <person name="Lin Y."/>
            <person name="Garvey C.J."/>
            <person name="Birch D."/>
            <person name="Corkery R.W."/>
            <person name="Loughlin P.C."/>
            <person name="Scheer H."/>
            <person name="Willows R.D."/>
            <person name="Chen M."/>
        </authorList>
    </citation>
    <scope>NUCLEOTIDE SEQUENCE [LARGE SCALE GENOMIC DNA]</scope>
    <source>
        <strain evidence="2 3">C2206</strain>
    </source>
</reference>
<evidence type="ECO:0000313" key="2">
    <source>
        <dbReference type="EMBL" id="ASC70649.1"/>
    </source>
</evidence>
<dbReference type="AlphaFoldDB" id="A0A1Z3HK07"/>
<dbReference type="PANTHER" id="PTHR31303:SF1">
    <property type="entry name" value="CTP-DEPENDENT DIACYLGLYCEROL KINASE 1"/>
    <property type="match status" value="1"/>
</dbReference>
<keyword evidence="1" id="KW-0812">Transmembrane</keyword>
<dbReference type="STRING" id="1641165.XM38_09460"/>
<name>A0A1Z3HK07_9CYAN</name>
<feature type="transmembrane region" description="Helical" evidence="1">
    <location>
        <begin position="6"/>
        <end position="25"/>
    </location>
</feature>
<dbReference type="KEGG" id="hhg:XM38_015890"/>
<gene>
    <name evidence="2" type="primary">vte5_1</name>
    <name evidence="2" type="ORF">XM38_015890</name>
</gene>
<dbReference type="EC" id="2.7.1.182" evidence="2"/>
<feature type="transmembrane region" description="Helical" evidence="1">
    <location>
        <begin position="92"/>
        <end position="110"/>
    </location>
</feature>
<organism evidence="2 3">
    <name type="scientific">Halomicronema hongdechloris C2206</name>
    <dbReference type="NCBI Taxonomy" id="1641165"/>
    <lineage>
        <taxon>Bacteria</taxon>
        <taxon>Bacillati</taxon>
        <taxon>Cyanobacteriota</taxon>
        <taxon>Cyanophyceae</taxon>
        <taxon>Nodosilineales</taxon>
        <taxon>Nodosilineaceae</taxon>
        <taxon>Halomicronema</taxon>
    </lineage>
</organism>